<dbReference type="GO" id="GO:0016874">
    <property type="term" value="F:ligase activity"/>
    <property type="evidence" value="ECO:0007669"/>
    <property type="project" value="UniProtKB-KW"/>
</dbReference>
<gene>
    <name evidence="1" type="ORF">CTER_2609</name>
</gene>
<keyword evidence="1" id="KW-0436">Ligase</keyword>
<protein>
    <submittedName>
        <fullName evidence="1">2''-5'' RNA ligase</fullName>
    </submittedName>
</protein>
<dbReference type="EMBL" id="AORV01000036">
    <property type="protein sequence ID" value="EMS71567.1"/>
    <property type="molecule type" value="Genomic_DNA"/>
</dbReference>
<dbReference type="eggNOG" id="ENOG50326TM">
    <property type="taxonomic scope" value="Bacteria"/>
</dbReference>
<evidence type="ECO:0000313" key="2">
    <source>
        <dbReference type="Proteomes" id="UP000014155"/>
    </source>
</evidence>
<sequence>MTYSISLGFDKITGEKIKQDIFNLCKKDIGSCILDYNIPPHITLSIFEYEPGIIDVLKKVVDSSGVFIKSGKVHFSSIGVFHPPVLYYAPIVTNKLIDINEKVFLLLKDINAKFNPYYVPNNWVPHVSLGYNMTNKDLLVAFEYINGVFSAFDGQYTRLILSKYDPYSEIYVVDLKSN</sequence>
<accession>S0FIP0</accession>
<organism evidence="1 2">
    <name type="scientific">Ruminiclostridium cellobioparum subsp. termitidis CT1112</name>
    <dbReference type="NCBI Taxonomy" id="1195236"/>
    <lineage>
        <taxon>Bacteria</taxon>
        <taxon>Bacillati</taxon>
        <taxon>Bacillota</taxon>
        <taxon>Clostridia</taxon>
        <taxon>Eubacteriales</taxon>
        <taxon>Oscillospiraceae</taxon>
        <taxon>Ruminiclostridium</taxon>
    </lineage>
</organism>
<comment type="caution">
    <text evidence="1">The sequence shown here is derived from an EMBL/GenBank/DDBJ whole genome shotgun (WGS) entry which is preliminary data.</text>
</comment>
<dbReference type="Proteomes" id="UP000014155">
    <property type="component" value="Unassembled WGS sequence"/>
</dbReference>
<keyword evidence="2" id="KW-1185">Reference proteome</keyword>
<evidence type="ECO:0000313" key="1">
    <source>
        <dbReference type="EMBL" id="EMS71567.1"/>
    </source>
</evidence>
<dbReference type="PANTHER" id="PTHR36039:SF2">
    <property type="entry name" value="RNA LIGASE_CYCLIC NUCLEOTIDE PHOSPHODIESTERASE FAMILY PROTEIN"/>
    <property type="match status" value="1"/>
</dbReference>
<dbReference type="STRING" id="1195236.CTER_2609"/>
<dbReference type="PANTHER" id="PTHR36039">
    <property type="match status" value="1"/>
</dbReference>
<dbReference type="Pfam" id="PF13563">
    <property type="entry name" value="2_5_RNA_ligase2"/>
    <property type="match status" value="1"/>
</dbReference>
<reference evidence="1 2" key="1">
    <citation type="journal article" date="2013" name="Genome Announc.">
        <title>Draft Genome Sequence of the Cellulolytic, Mesophilic, Anaerobic Bacterium Clostridium termitidis Strain CT1112 (DSM 5398).</title>
        <authorList>
            <person name="Lal S."/>
            <person name="Ramachandran U."/>
            <person name="Zhang X."/>
            <person name="Munir R."/>
            <person name="Sparling R."/>
            <person name="Levin D.B."/>
        </authorList>
    </citation>
    <scope>NUCLEOTIDE SEQUENCE [LARGE SCALE GENOMIC DNA]</scope>
    <source>
        <strain evidence="1 2">CT1112</strain>
    </source>
</reference>
<proteinExistence type="predicted"/>
<dbReference type="Gene3D" id="3.90.1140.10">
    <property type="entry name" value="Cyclic phosphodiesterase"/>
    <property type="match status" value="1"/>
</dbReference>
<dbReference type="AlphaFoldDB" id="S0FIP0"/>
<dbReference type="PATRIC" id="fig|1195236.3.peg.2927"/>
<name>S0FIP0_RUMCE</name>
<dbReference type="InterPro" id="IPR009097">
    <property type="entry name" value="Cyclic_Pdiesterase"/>
</dbReference>
<dbReference type="SUPFAM" id="SSF55144">
    <property type="entry name" value="LigT-like"/>
    <property type="match status" value="1"/>
</dbReference>
<dbReference type="RefSeq" id="WP_004626373.1">
    <property type="nucleotide sequence ID" value="NZ_AORV01000036.1"/>
</dbReference>